<sequence>MKRKSLMRPTYMMSPEVSVILETTLICSGFQEHQGLASKLCSFARILAAQFPDKPEFHLDLRVMKSLVDVAALRIYSKRNLYELAGRGSSLNGSTPTSTTTLGMVADQVGALSDSDLMNALEQDDLHKEENAIVFAIQLHLLTRLSNQDQQQRVRDLLRCVFPWSGGGARPSTGGHEHDPVLVDAIQSQFVADKLQATPQHVNKVCRFCLICN</sequence>
<evidence type="ECO:0000313" key="3">
    <source>
        <dbReference type="Proteomes" id="UP001152320"/>
    </source>
</evidence>
<evidence type="ECO:0000313" key="2">
    <source>
        <dbReference type="EMBL" id="KAJ8024412.1"/>
    </source>
</evidence>
<dbReference type="PANTHER" id="PTHR45703:SF36">
    <property type="entry name" value="DYNEIN HEAVY CHAIN, CYTOPLASMIC"/>
    <property type="match status" value="1"/>
</dbReference>
<reference evidence="2" key="1">
    <citation type="submission" date="2021-10" db="EMBL/GenBank/DDBJ databases">
        <title>Tropical sea cucumber genome reveals ecological adaptation and Cuvierian tubules defense mechanism.</title>
        <authorList>
            <person name="Chen T."/>
        </authorList>
    </citation>
    <scope>NUCLEOTIDE SEQUENCE</scope>
    <source>
        <strain evidence="2">Nanhai2018</strain>
        <tissue evidence="2">Muscle</tissue>
    </source>
</reference>
<dbReference type="Proteomes" id="UP001152320">
    <property type="component" value="Chromosome 18"/>
</dbReference>
<keyword evidence="3" id="KW-1185">Reference proteome</keyword>
<name>A0A9Q0YKZ8_HOLLE</name>
<dbReference type="GO" id="GO:0051959">
    <property type="term" value="F:dynein light intermediate chain binding"/>
    <property type="evidence" value="ECO:0007669"/>
    <property type="project" value="InterPro"/>
</dbReference>
<dbReference type="InterPro" id="IPR035699">
    <property type="entry name" value="AAA_6"/>
</dbReference>
<dbReference type="GO" id="GO:0007018">
    <property type="term" value="P:microtubule-based movement"/>
    <property type="evidence" value="ECO:0007669"/>
    <property type="project" value="InterPro"/>
</dbReference>
<dbReference type="GO" id="GO:0030286">
    <property type="term" value="C:dynein complex"/>
    <property type="evidence" value="ECO:0007669"/>
    <property type="project" value="InterPro"/>
</dbReference>
<dbReference type="GO" id="GO:0045505">
    <property type="term" value="F:dynein intermediate chain binding"/>
    <property type="evidence" value="ECO:0007669"/>
    <property type="project" value="InterPro"/>
</dbReference>
<dbReference type="PANTHER" id="PTHR45703">
    <property type="entry name" value="DYNEIN HEAVY CHAIN"/>
    <property type="match status" value="1"/>
</dbReference>
<dbReference type="GO" id="GO:0005524">
    <property type="term" value="F:ATP binding"/>
    <property type="evidence" value="ECO:0007669"/>
    <property type="project" value="InterPro"/>
</dbReference>
<proteinExistence type="predicted"/>
<dbReference type="InterPro" id="IPR043157">
    <property type="entry name" value="Dynein_AAA1S"/>
</dbReference>
<feature type="domain" description="Dynein heavy chain hydrolytic ATP-binding dynein motor region" evidence="1">
    <location>
        <begin position="4"/>
        <end position="73"/>
    </location>
</feature>
<comment type="caution">
    <text evidence="2">The sequence shown here is derived from an EMBL/GenBank/DDBJ whole genome shotgun (WGS) entry which is preliminary data.</text>
</comment>
<protein>
    <recommendedName>
        <fullName evidence="1">Dynein heavy chain hydrolytic ATP-binding dynein motor region domain-containing protein</fullName>
    </recommendedName>
</protein>
<dbReference type="EMBL" id="JAIZAY010000018">
    <property type="protein sequence ID" value="KAJ8024412.1"/>
    <property type="molecule type" value="Genomic_DNA"/>
</dbReference>
<gene>
    <name evidence="2" type="ORF">HOLleu_34315</name>
</gene>
<evidence type="ECO:0000259" key="1">
    <source>
        <dbReference type="Pfam" id="PF12774"/>
    </source>
</evidence>
<dbReference type="Gene3D" id="1.10.8.710">
    <property type="match status" value="1"/>
</dbReference>
<organism evidence="2 3">
    <name type="scientific">Holothuria leucospilota</name>
    <name type="common">Black long sea cucumber</name>
    <name type="synonym">Mertensiothuria leucospilota</name>
    <dbReference type="NCBI Taxonomy" id="206669"/>
    <lineage>
        <taxon>Eukaryota</taxon>
        <taxon>Metazoa</taxon>
        <taxon>Echinodermata</taxon>
        <taxon>Eleutherozoa</taxon>
        <taxon>Echinozoa</taxon>
        <taxon>Holothuroidea</taxon>
        <taxon>Aspidochirotacea</taxon>
        <taxon>Aspidochirotida</taxon>
        <taxon>Holothuriidae</taxon>
        <taxon>Holothuria</taxon>
    </lineage>
</organism>
<dbReference type="InterPro" id="IPR026983">
    <property type="entry name" value="DHC"/>
</dbReference>
<accession>A0A9Q0YKZ8</accession>
<dbReference type="AlphaFoldDB" id="A0A9Q0YKZ8"/>
<dbReference type="Pfam" id="PF12774">
    <property type="entry name" value="AAA_6"/>
    <property type="match status" value="1"/>
</dbReference>